<feature type="signal peptide" evidence="9">
    <location>
        <begin position="1"/>
        <end position="24"/>
    </location>
</feature>
<feature type="coiled-coil region" evidence="7">
    <location>
        <begin position="36"/>
        <end position="113"/>
    </location>
</feature>
<evidence type="ECO:0000313" key="11">
    <source>
        <dbReference type="EMBL" id="PQA85836.1"/>
    </source>
</evidence>
<feature type="domain" description="MotA/TolQ/ExbB proton channel" evidence="10">
    <location>
        <begin position="325"/>
        <end position="440"/>
    </location>
</feature>
<dbReference type="GO" id="GO:0005886">
    <property type="term" value="C:plasma membrane"/>
    <property type="evidence" value="ECO:0007669"/>
    <property type="project" value="UniProtKB-SubCell"/>
</dbReference>
<comment type="caution">
    <text evidence="11">The sequence shown here is derived from an EMBL/GenBank/DDBJ whole genome shotgun (WGS) entry which is preliminary data.</text>
</comment>
<keyword evidence="11" id="KW-0282">Flagellum</keyword>
<sequence length="456" mass="48803">MKLFKLASLSLIAGLAAATMDFQAGGFASANAQVTLDQVLQAVRQERVEVSQENQERLNRFRNERNQQQALLNQVRQQVAAAAAESTRLEGVMETNKEQIAELDQELASKQGEFQELFGAARTAAADLNAQVERSIISAQYSGRSAMLKELAQTEKLPTEDQLRDLWEIMIQQMAEQGKTVTFQSSIVQADGETSEAEVTRIGPFVAFSNGKYLTYDNSKLKFLARQPSGDITGAASRVENATGDGFVKGAIDPSLGVLLGLVVETPTLKERIDQGRFIGKVIIVAAILGVILGIYKWVTLTMTAGAVRAQVRRKKASKANPLGRVMLAYENTTSSDVETVALKLDDAILKEVPKLEGGLNLIKVLAAVAPLLGLLGTVIGMINTFQAITLFGTGDPQIMASGISEALVTTVLGLVAAIPLLLLHSFAAGASKRVSQILEEQAAGIIAEHAEGGRA</sequence>
<keyword evidence="11" id="KW-0966">Cell projection</keyword>
<name>A0A2S7K037_9PROT</name>
<feature type="transmembrane region" description="Helical" evidence="8">
    <location>
        <begin position="365"/>
        <end position="383"/>
    </location>
</feature>
<evidence type="ECO:0000256" key="8">
    <source>
        <dbReference type="SAM" id="Phobius"/>
    </source>
</evidence>
<gene>
    <name evidence="11" type="ORF">CW354_20050</name>
</gene>
<dbReference type="InterPro" id="IPR002898">
    <property type="entry name" value="MotA_ExbB_proton_chnl"/>
</dbReference>
<dbReference type="PANTHER" id="PTHR30625">
    <property type="entry name" value="PROTEIN TOLQ"/>
    <property type="match status" value="1"/>
</dbReference>
<feature type="chain" id="PRO_5015670677" evidence="9">
    <location>
        <begin position="25"/>
        <end position="456"/>
    </location>
</feature>
<comment type="similarity">
    <text evidence="6">Belongs to the exbB/tolQ family.</text>
</comment>
<evidence type="ECO:0000256" key="3">
    <source>
        <dbReference type="ARBA" id="ARBA00022692"/>
    </source>
</evidence>
<feature type="transmembrane region" description="Helical" evidence="8">
    <location>
        <begin position="278"/>
        <end position="299"/>
    </location>
</feature>
<proteinExistence type="inferred from homology"/>
<evidence type="ECO:0000256" key="7">
    <source>
        <dbReference type="SAM" id="Coils"/>
    </source>
</evidence>
<organism evidence="11 12">
    <name type="scientific">Hyphococcus luteus</name>
    <dbReference type="NCBI Taxonomy" id="2058213"/>
    <lineage>
        <taxon>Bacteria</taxon>
        <taxon>Pseudomonadati</taxon>
        <taxon>Pseudomonadota</taxon>
        <taxon>Alphaproteobacteria</taxon>
        <taxon>Parvularculales</taxon>
        <taxon>Parvularculaceae</taxon>
        <taxon>Hyphococcus</taxon>
    </lineage>
</organism>
<evidence type="ECO:0000259" key="10">
    <source>
        <dbReference type="Pfam" id="PF01618"/>
    </source>
</evidence>
<keyword evidence="4 8" id="KW-1133">Transmembrane helix</keyword>
<dbReference type="Pfam" id="PF11932">
    <property type="entry name" value="DUF3450"/>
    <property type="match status" value="1"/>
</dbReference>
<keyword evidence="3 8" id="KW-0812">Transmembrane</keyword>
<keyword evidence="2" id="KW-1003">Cell membrane</keyword>
<dbReference type="Proteomes" id="UP000239504">
    <property type="component" value="Unassembled WGS sequence"/>
</dbReference>
<keyword evidence="6" id="KW-0653">Protein transport</keyword>
<evidence type="ECO:0000256" key="4">
    <source>
        <dbReference type="ARBA" id="ARBA00022989"/>
    </source>
</evidence>
<dbReference type="OrthoDB" id="4045at2"/>
<accession>A0A2S7K037</accession>
<keyword evidence="12" id="KW-1185">Reference proteome</keyword>
<dbReference type="InterPro" id="IPR050790">
    <property type="entry name" value="ExbB/TolQ_transport"/>
</dbReference>
<feature type="transmembrane region" description="Helical" evidence="8">
    <location>
        <begin position="403"/>
        <end position="424"/>
    </location>
</feature>
<reference evidence="11 12" key="1">
    <citation type="submission" date="2017-12" db="EMBL/GenBank/DDBJ databases">
        <authorList>
            <person name="Hurst M.R.H."/>
        </authorList>
    </citation>
    <scope>NUCLEOTIDE SEQUENCE [LARGE SCALE GENOMIC DNA]</scope>
    <source>
        <strain evidence="11 12">SY-3-19</strain>
    </source>
</reference>
<dbReference type="EMBL" id="PJCH01000016">
    <property type="protein sequence ID" value="PQA85836.1"/>
    <property type="molecule type" value="Genomic_DNA"/>
</dbReference>
<evidence type="ECO:0000313" key="12">
    <source>
        <dbReference type="Proteomes" id="UP000239504"/>
    </source>
</evidence>
<keyword evidence="9" id="KW-0732">Signal</keyword>
<keyword evidence="11" id="KW-0969">Cilium</keyword>
<dbReference type="AlphaFoldDB" id="A0A2S7K037"/>
<dbReference type="InterPro" id="IPR016866">
    <property type="entry name" value="UCP028069"/>
</dbReference>
<evidence type="ECO:0000256" key="5">
    <source>
        <dbReference type="ARBA" id="ARBA00023136"/>
    </source>
</evidence>
<dbReference type="RefSeq" id="WP_104831889.1">
    <property type="nucleotide sequence ID" value="NZ_PJCH01000016.1"/>
</dbReference>
<keyword evidence="5 8" id="KW-0472">Membrane</keyword>
<evidence type="ECO:0000256" key="6">
    <source>
        <dbReference type="RuleBase" id="RU004057"/>
    </source>
</evidence>
<comment type="subcellular location">
    <subcellularLocation>
        <location evidence="1">Cell membrane</location>
        <topology evidence="1">Multi-pass membrane protein</topology>
    </subcellularLocation>
    <subcellularLocation>
        <location evidence="6">Membrane</location>
        <topology evidence="6">Multi-pass membrane protein</topology>
    </subcellularLocation>
</comment>
<dbReference type="Pfam" id="PF01618">
    <property type="entry name" value="MotA_ExbB"/>
    <property type="match status" value="1"/>
</dbReference>
<dbReference type="PANTHER" id="PTHR30625:SF11">
    <property type="entry name" value="MOTA_TOLQ_EXBB PROTON CHANNEL DOMAIN-CONTAINING PROTEIN"/>
    <property type="match status" value="1"/>
</dbReference>
<dbReference type="InterPro" id="IPR017270">
    <property type="entry name" value="MotA/TolQ/ExbB-rel"/>
</dbReference>
<evidence type="ECO:0000256" key="9">
    <source>
        <dbReference type="SAM" id="SignalP"/>
    </source>
</evidence>
<keyword evidence="6" id="KW-0813">Transport</keyword>
<evidence type="ECO:0000256" key="2">
    <source>
        <dbReference type="ARBA" id="ARBA00022475"/>
    </source>
</evidence>
<protein>
    <submittedName>
        <fullName evidence="11">Flagellar motor protein MotA</fullName>
    </submittedName>
</protein>
<dbReference type="PIRSF" id="PIRSF037714">
    <property type="entry name" value="TolR"/>
    <property type="match status" value="1"/>
</dbReference>
<evidence type="ECO:0000256" key="1">
    <source>
        <dbReference type="ARBA" id="ARBA00004651"/>
    </source>
</evidence>
<dbReference type="GO" id="GO:0017038">
    <property type="term" value="P:protein import"/>
    <property type="evidence" value="ECO:0007669"/>
    <property type="project" value="TreeGrafter"/>
</dbReference>
<keyword evidence="7" id="KW-0175">Coiled coil</keyword>